<reference evidence="1 2" key="1">
    <citation type="submission" date="2016-12" db="EMBL/GenBank/DDBJ databases">
        <title>The genomes of Aspergillus section Nigri reveals drivers in fungal speciation.</title>
        <authorList>
            <consortium name="DOE Joint Genome Institute"/>
            <person name="Vesth T.C."/>
            <person name="Nybo J."/>
            <person name="Theobald S."/>
            <person name="Brandl J."/>
            <person name="Frisvad J.C."/>
            <person name="Nielsen K.F."/>
            <person name="Lyhne E.K."/>
            <person name="Kogle M.E."/>
            <person name="Kuo A."/>
            <person name="Riley R."/>
            <person name="Clum A."/>
            <person name="Nolan M."/>
            <person name="Lipzen A."/>
            <person name="Salamov A."/>
            <person name="Henrissat B."/>
            <person name="Wiebenga A."/>
            <person name="De Vries R.P."/>
            <person name="Grigoriev I.V."/>
            <person name="Mortensen U.H."/>
            <person name="Andersen M.R."/>
            <person name="Baker S.E."/>
        </authorList>
    </citation>
    <scope>NUCLEOTIDE SEQUENCE [LARGE SCALE GENOMIC DNA]</scope>
    <source>
        <strain evidence="1 2">CBS 121591</strain>
    </source>
</reference>
<evidence type="ECO:0000313" key="1">
    <source>
        <dbReference type="EMBL" id="PYH76455.1"/>
    </source>
</evidence>
<organism evidence="1 2">
    <name type="scientific">Aspergillus uvarum CBS 121591</name>
    <dbReference type="NCBI Taxonomy" id="1448315"/>
    <lineage>
        <taxon>Eukaryota</taxon>
        <taxon>Fungi</taxon>
        <taxon>Dikarya</taxon>
        <taxon>Ascomycota</taxon>
        <taxon>Pezizomycotina</taxon>
        <taxon>Eurotiomycetes</taxon>
        <taxon>Eurotiomycetidae</taxon>
        <taxon>Eurotiales</taxon>
        <taxon>Aspergillaceae</taxon>
        <taxon>Aspergillus</taxon>
        <taxon>Aspergillus subgen. Circumdati</taxon>
    </lineage>
</organism>
<dbReference type="Proteomes" id="UP000248340">
    <property type="component" value="Unassembled WGS sequence"/>
</dbReference>
<dbReference type="OrthoDB" id="5396328at2759"/>
<dbReference type="VEuPathDB" id="FungiDB:BO82DRAFT_296112"/>
<accession>A0A319BUS0</accession>
<dbReference type="GeneID" id="37134631"/>
<keyword evidence="2" id="KW-1185">Reference proteome</keyword>
<dbReference type="EMBL" id="KZ821757">
    <property type="protein sequence ID" value="PYH76455.1"/>
    <property type="molecule type" value="Genomic_DNA"/>
</dbReference>
<name>A0A319BUS0_9EURO</name>
<proteinExistence type="predicted"/>
<sequence>MSRDNKSGEEQRRRKVEELRKIGELRGFTTEYQQITKRKENEICHKKRAPATDERYNRATRWMMTQGEPEDRYFSKVEPDPPSQILKLFSESFICLREGDPPS</sequence>
<protein>
    <submittedName>
        <fullName evidence="1">Uncharacterized protein</fullName>
    </submittedName>
</protein>
<dbReference type="AlphaFoldDB" id="A0A319BUS0"/>
<feature type="non-terminal residue" evidence="1">
    <location>
        <position position="103"/>
    </location>
</feature>
<evidence type="ECO:0000313" key="2">
    <source>
        <dbReference type="Proteomes" id="UP000248340"/>
    </source>
</evidence>
<gene>
    <name evidence="1" type="ORF">BO82DRAFT_296112</name>
</gene>
<dbReference type="STRING" id="1448315.A0A319BUS0"/>
<dbReference type="RefSeq" id="XP_025486655.1">
    <property type="nucleotide sequence ID" value="XM_025631890.1"/>
</dbReference>